<dbReference type="GO" id="GO:0003700">
    <property type="term" value="F:DNA-binding transcription factor activity"/>
    <property type="evidence" value="ECO:0007669"/>
    <property type="project" value="InterPro"/>
</dbReference>
<keyword evidence="3" id="KW-0804">Transcription</keyword>
<dbReference type="InterPro" id="IPR011991">
    <property type="entry name" value="ArsR-like_HTH"/>
</dbReference>
<dbReference type="Pfam" id="PF12840">
    <property type="entry name" value="HTH_20"/>
    <property type="match status" value="1"/>
</dbReference>
<dbReference type="InterPro" id="IPR051081">
    <property type="entry name" value="HTH_MetalResp_TranReg"/>
</dbReference>
<reference evidence="5 6" key="1">
    <citation type="submission" date="2020-08" db="EMBL/GenBank/DDBJ databases">
        <title>Sequencing the genomes of 1000 actinobacteria strains.</title>
        <authorList>
            <person name="Klenk H.-P."/>
        </authorList>
    </citation>
    <scope>NUCLEOTIDE SEQUENCE [LARGE SCALE GENOMIC DNA]</scope>
    <source>
        <strain evidence="5 6">DSM 45507</strain>
    </source>
</reference>
<dbReference type="Gene3D" id="1.10.10.10">
    <property type="entry name" value="Winged helix-like DNA-binding domain superfamily/Winged helix DNA-binding domain"/>
    <property type="match status" value="1"/>
</dbReference>
<dbReference type="AlphaFoldDB" id="A0A7W9G8C7"/>
<dbReference type="SUPFAM" id="SSF46785">
    <property type="entry name" value="Winged helix' DNA-binding domain"/>
    <property type="match status" value="1"/>
</dbReference>
<evidence type="ECO:0000256" key="3">
    <source>
        <dbReference type="ARBA" id="ARBA00023163"/>
    </source>
</evidence>
<name>A0A7W9G8C7_9ACTN</name>
<dbReference type="EMBL" id="JACHMB010000001">
    <property type="protein sequence ID" value="MBB5779075.1"/>
    <property type="molecule type" value="Genomic_DNA"/>
</dbReference>
<dbReference type="InterPro" id="IPR036390">
    <property type="entry name" value="WH_DNA-bd_sf"/>
</dbReference>
<protein>
    <submittedName>
        <fullName evidence="5">DNA-binding transcriptional ArsR family regulator</fullName>
    </submittedName>
</protein>
<comment type="caution">
    <text evidence="5">The sequence shown here is derived from an EMBL/GenBank/DDBJ whole genome shotgun (WGS) entry which is preliminary data.</text>
</comment>
<dbReference type="PANTHER" id="PTHR33154:SF15">
    <property type="entry name" value="REGULATORY PROTEIN ARSR"/>
    <property type="match status" value="1"/>
</dbReference>
<dbReference type="PANTHER" id="PTHR33154">
    <property type="entry name" value="TRANSCRIPTIONAL REGULATOR, ARSR FAMILY"/>
    <property type="match status" value="1"/>
</dbReference>
<evidence type="ECO:0000313" key="5">
    <source>
        <dbReference type="EMBL" id="MBB5779075.1"/>
    </source>
</evidence>
<keyword evidence="1" id="KW-0805">Transcription regulation</keyword>
<dbReference type="GO" id="GO:0003677">
    <property type="term" value="F:DNA binding"/>
    <property type="evidence" value="ECO:0007669"/>
    <property type="project" value="UniProtKB-KW"/>
</dbReference>
<dbReference type="Proteomes" id="UP000579153">
    <property type="component" value="Unassembled WGS sequence"/>
</dbReference>
<evidence type="ECO:0000256" key="1">
    <source>
        <dbReference type="ARBA" id="ARBA00023015"/>
    </source>
</evidence>
<dbReference type="CDD" id="cd00090">
    <property type="entry name" value="HTH_ARSR"/>
    <property type="match status" value="1"/>
</dbReference>
<evidence type="ECO:0000256" key="2">
    <source>
        <dbReference type="ARBA" id="ARBA00023125"/>
    </source>
</evidence>
<accession>A0A7W9G8C7</accession>
<gene>
    <name evidence="5" type="ORF">HD596_005831</name>
</gene>
<dbReference type="RefSeq" id="WP_185072439.1">
    <property type="nucleotide sequence ID" value="NZ_JACHMB010000001.1"/>
</dbReference>
<proteinExistence type="predicted"/>
<feature type="domain" description="HTH arsR-type" evidence="4">
    <location>
        <begin position="8"/>
        <end position="85"/>
    </location>
</feature>
<organism evidence="5 6">
    <name type="scientific">Nonomuraea jabiensis</name>
    <dbReference type="NCBI Taxonomy" id="882448"/>
    <lineage>
        <taxon>Bacteria</taxon>
        <taxon>Bacillati</taxon>
        <taxon>Actinomycetota</taxon>
        <taxon>Actinomycetes</taxon>
        <taxon>Streptosporangiales</taxon>
        <taxon>Streptosporangiaceae</taxon>
        <taxon>Nonomuraea</taxon>
    </lineage>
</organism>
<evidence type="ECO:0000259" key="4">
    <source>
        <dbReference type="SMART" id="SM00418"/>
    </source>
</evidence>
<dbReference type="InterPro" id="IPR001845">
    <property type="entry name" value="HTH_ArsR_DNA-bd_dom"/>
</dbReference>
<sequence>MRQIDDPDVLKVLTSRFRMKLFSLLFQIGPVTVSELARRMDADPGQVSYHLRQLQKHDLVEDVPELARDSRERWVRSVMGGLAVDRDFEAPEARAVVQAWTSQWVIDQFERLRDFQRTHMTLPEDWRGVAFGSSRHLRLTKEELAQLGDQLNAVMQPWCELTRSRVESNEASPDTRPIFVFYHAFPEEP</sequence>
<dbReference type="InterPro" id="IPR036388">
    <property type="entry name" value="WH-like_DNA-bd_sf"/>
</dbReference>
<keyword evidence="2 5" id="KW-0238">DNA-binding</keyword>
<dbReference type="SMART" id="SM00418">
    <property type="entry name" value="HTH_ARSR"/>
    <property type="match status" value="1"/>
</dbReference>
<evidence type="ECO:0000313" key="6">
    <source>
        <dbReference type="Proteomes" id="UP000579153"/>
    </source>
</evidence>
<keyword evidence="6" id="KW-1185">Reference proteome</keyword>